<dbReference type="PANTHER" id="PTHR37483:SF1">
    <property type="entry name" value="UPF0125 PROTEIN RATB"/>
    <property type="match status" value="1"/>
</dbReference>
<dbReference type="SUPFAM" id="SSF54285">
    <property type="entry name" value="MoaD/ThiS"/>
    <property type="match status" value="1"/>
</dbReference>
<dbReference type="InterPro" id="IPR037021">
    <property type="entry name" value="RnfH_sf"/>
</dbReference>
<dbReference type="NCBIfam" id="NF002490">
    <property type="entry name" value="PRK01777.1"/>
    <property type="match status" value="1"/>
</dbReference>
<dbReference type="PANTHER" id="PTHR37483">
    <property type="entry name" value="UPF0125 PROTEIN RATB"/>
    <property type="match status" value="1"/>
</dbReference>
<name>A0ABX1N366_9RHOO</name>
<evidence type="ECO:0000256" key="1">
    <source>
        <dbReference type="ARBA" id="ARBA00010645"/>
    </source>
</evidence>
<dbReference type="InterPro" id="IPR016155">
    <property type="entry name" value="Mopterin_synth/thiamin_S_b"/>
</dbReference>
<organism evidence="3 4">
    <name type="scientific">Aromatoleum buckelii</name>
    <dbReference type="NCBI Taxonomy" id="200254"/>
    <lineage>
        <taxon>Bacteria</taxon>
        <taxon>Pseudomonadati</taxon>
        <taxon>Pseudomonadota</taxon>
        <taxon>Betaproteobacteria</taxon>
        <taxon>Rhodocyclales</taxon>
        <taxon>Rhodocyclaceae</taxon>
        <taxon>Aromatoleum</taxon>
    </lineage>
</organism>
<evidence type="ECO:0000256" key="2">
    <source>
        <dbReference type="HAMAP-Rule" id="MF_00460"/>
    </source>
</evidence>
<sequence>MKIGIAYAIPVRQVWLTLDLPEGITVGEAILSSGITGQFPEIDLARQKVGIFGKLVALDRVLEDGDRVEIYRPVTRDPKTVRKRAKPAVLTS</sequence>
<comment type="similarity">
    <text evidence="1 2">Belongs to the UPF0125 (RnfH) family.</text>
</comment>
<keyword evidence="4" id="KW-1185">Reference proteome</keyword>
<accession>A0ABX1N366</accession>
<dbReference type="EMBL" id="WTVH01000017">
    <property type="protein sequence ID" value="NMF93721.1"/>
    <property type="molecule type" value="Genomic_DNA"/>
</dbReference>
<evidence type="ECO:0000313" key="3">
    <source>
        <dbReference type="EMBL" id="NMF93721.1"/>
    </source>
</evidence>
<reference evidence="3" key="1">
    <citation type="submission" date="2019-12" db="EMBL/GenBank/DDBJ databases">
        <title>Comparative genomics gives insights into the taxonomy of the Azoarcus-Aromatoleum group and reveals separate origins of nif in the plant-associated Azoarcus and non-plant-associated Aromatoleum sub-groups.</title>
        <authorList>
            <person name="Lafos M."/>
            <person name="Maluk M."/>
            <person name="Batista M."/>
            <person name="Junghare M."/>
            <person name="Carmona M."/>
            <person name="Faoro H."/>
            <person name="Cruz L.M."/>
            <person name="Battistoni F."/>
            <person name="De Souza E."/>
            <person name="Pedrosa F."/>
            <person name="Chen W.-M."/>
            <person name="Poole P.S."/>
            <person name="Dixon R.A."/>
            <person name="James E.K."/>
        </authorList>
    </citation>
    <scope>NUCLEOTIDE SEQUENCE</scope>
    <source>
        <strain evidence="3">U120</strain>
    </source>
</reference>
<gene>
    <name evidence="3" type="ORF">GO608_10320</name>
</gene>
<dbReference type="HAMAP" id="MF_00460">
    <property type="entry name" value="UPF0125_RnfH"/>
    <property type="match status" value="1"/>
</dbReference>
<evidence type="ECO:0000313" key="4">
    <source>
        <dbReference type="Proteomes" id="UP000601990"/>
    </source>
</evidence>
<dbReference type="Proteomes" id="UP000601990">
    <property type="component" value="Unassembled WGS sequence"/>
</dbReference>
<dbReference type="RefSeq" id="WP_169198973.1">
    <property type="nucleotide sequence ID" value="NZ_WTVH02000010.1"/>
</dbReference>
<dbReference type="InterPro" id="IPR005346">
    <property type="entry name" value="RnfH"/>
</dbReference>
<protein>
    <recommendedName>
        <fullName evidence="2">UPF0125 protein GO608_10320</fullName>
    </recommendedName>
</protein>
<comment type="caution">
    <text evidence="3">The sequence shown here is derived from an EMBL/GenBank/DDBJ whole genome shotgun (WGS) entry which is preliminary data.</text>
</comment>
<dbReference type="Pfam" id="PF03658">
    <property type="entry name" value="Ub-RnfH"/>
    <property type="match status" value="1"/>
</dbReference>
<dbReference type="Gene3D" id="3.10.20.280">
    <property type="entry name" value="RnfH-like"/>
    <property type="match status" value="1"/>
</dbReference>
<proteinExistence type="inferred from homology"/>